<proteinExistence type="predicted"/>
<feature type="region of interest" description="Disordered" evidence="1">
    <location>
        <begin position="174"/>
        <end position="210"/>
    </location>
</feature>
<name>A0A177G9N4_9PROT</name>
<protein>
    <submittedName>
        <fullName evidence="3">Putative secreted protein containing HslJ-like protein</fullName>
    </submittedName>
</protein>
<organism evidence="3 4">
    <name type="scientific">Acetobacter malorum</name>
    <dbReference type="NCBI Taxonomy" id="178901"/>
    <lineage>
        <taxon>Bacteria</taxon>
        <taxon>Pseudomonadati</taxon>
        <taxon>Pseudomonadota</taxon>
        <taxon>Alphaproteobacteria</taxon>
        <taxon>Acetobacterales</taxon>
        <taxon>Acetobacteraceae</taxon>
        <taxon>Acetobacter</taxon>
    </lineage>
</organism>
<comment type="caution">
    <text evidence="3">The sequence shown here is derived from an EMBL/GenBank/DDBJ whole genome shotgun (WGS) entry which is preliminary data.</text>
</comment>
<dbReference type="Gene3D" id="2.40.128.270">
    <property type="match status" value="1"/>
</dbReference>
<evidence type="ECO:0000259" key="2">
    <source>
        <dbReference type="Pfam" id="PF03724"/>
    </source>
</evidence>
<evidence type="ECO:0000313" key="4">
    <source>
        <dbReference type="Proteomes" id="UP000077349"/>
    </source>
</evidence>
<feature type="compositionally biased region" description="Basic and acidic residues" evidence="1">
    <location>
        <begin position="174"/>
        <end position="193"/>
    </location>
</feature>
<evidence type="ECO:0000256" key="1">
    <source>
        <dbReference type="SAM" id="MobiDB-lite"/>
    </source>
</evidence>
<dbReference type="AlphaFoldDB" id="A0A177G9N4"/>
<dbReference type="InterPro" id="IPR038670">
    <property type="entry name" value="HslJ-like_sf"/>
</dbReference>
<accession>A0A177G9N4</accession>
<dbReference type="eggNOG" id="COG3187">
    <property type="taxonomic scope" value="Bacteria"/>
</dbReference>
<evidence type="ECO:0000313" key="3">
    <source>
        <dbReference type="EMBL" id="OAG76014.1"/>
    </source>
</evidence>
<dbReference type="EMBL" id="LVHD01000018">
    <property type="protein sequence ID" value="OAG76014.1"/>
    <property type="molecule type" value="Genomic_DNA"/>
</dbReference>
<feature type="region of interest" description="Disordered" evidence="1">
    <location>
        <begin position="1"/>
        <end position="29"/>
    </location>
</feature>
<dbReference type="Pfam" id="PF03724">
    <property type="entry name" value="META"/>
    <property type="match status" value="1"/>
</dbReference>
<dbReference type="PATRIC" id="fig|178901.16.peg.1898"/>
<dbReference type="eggNOG" id="COG3650">
    <property type="taxonomic scope" value="Bacteria"/>
</dbReference>
<dbReference type="Proteomes" id="UP000077349">
    <property type="component" value="Unassembled WGS sequence"/>
</dbReference>
<feature type="compositionally biased region" description="Low complexity" evidence="1">
    <location>
        <begin position="1"/>
        <end position="17"/>
    </location>
</feature>
<gene>
    <name evidence="3" type="ORF">Amal_01785</name>
</gene>
<dbReference type="InterPro" id="IPR005184">
    <property type="entry name" value="DUF306_Meta_HslJ"/>
</dbReference>
<dbReference type="STRING" id="178901.AmDm5_1904"/>
<feature type="domain" description="DUF306" evidence="2">
    <location>
        <begin position="159"/>
        <end position="286"/>
    </location>
</feature>
<sequence>MHTTETGAQATARQARTTRVDQTARRGLRRGATGGMLALGLAGVLAGCGGQTTTQPVATSGKPDGIYQASGNEPSWNMTLAQNMLTLETPDGPRTASPVLHAHAEGGSRSYEAKNMQVAITAKACSDSMSGQSYADTVRIVTQGRTLTGCGGASLAPTSLNGTRWVVTALDGHRLADGSKPPSDTDRTTDEPGLKAGAPDMAPTLDINDSGKISGSDGCNRYVGGLEFGKDGRVKASAQGGISTMMACFGRQDAIARQFSALTRAVTHWRTDGNALVLETGDKKTVRLRQVF</sequence>
<reference evidence="3 4" key="1">
    <citation type="submission" date="2016-03" db="EMBL/GenBank/DDBJ databases">
        <title>Draft genome sequence of Acetobacter malorum CECT 7742, a strain isolated from strawberry vinegar.</title>
        <authorList>
            <person name="Sainz F."/>
            <person name="Mas A."/>
            <person name="Torija M.J."/>
        </authorList>
    </citation>
    <scope>NUCLEOTIDE SEQUENCE [LARGE SCALE GENOMIC DNA]</scope>
    <source>
        <strain evidence="3 4">CECT 7742</strain>
    </source>
</reference>